<dbReference type="Proteomes" id="UP001454086">
    <property type="component" value="Unassembled WGS sequence"/>
</dbReference>
<accession>A0ABV1D910</accession>
<comment type="caution">
    <text evidence="5">The sequence shown here is derived from an EMBL/GenBank/DDBJ whole genome shotgun (WGS) entry which is preliminary data.</text>
</comment>
<evidence type="ECO:0000256" key="3">
    <source>
        <dbReference type="ARBA" id="ARBA00023163"/>
    </source>
</evidence>
<evidence type="ECO:0000259" key="4">
    <source>
        <dbReference type="PROSITE" id="PS50949"/>
    </source>
</evidence>
<dbReference type="EMBL" id="JBBMFM010000055">
    <property type="protein sequence ID" value="MEQ2426243.1"/>
    <property type="molecule type" value="Genomic_DNA"/>
</dbReference>
<keyword evidence="1" id="KW-0805">Transcription regulation</keyword>
<name>A0ABV1D910_9FIRM</name>
<dbReference type="InterPro" id="IPR036388">
    <property type="entry name" value="WH-like_DNA-bd_sf"/>
</dbReference>
<dbReference type="Pfam" id="PF00392">
    <property type="entry name" value="GntR"/>
    <property type="match status" value="1"/>
</dbReference>
<sequence>MQLGMLESRSLAGQVADNLEQLIIDNKLSPGDKIPNELDLVSQLGVGRGTIREAMKILESRSVVEIRRGKGTYVCSHVGMVEDPLGFRFAQDKKKLAEDLSDLRSMLEPRIAALSAERATDQDIRELQAICDEVEELILNHEDYGQRDMDFHRKIASISGNTVVPQIIPLITQGISLYVDLTNHSFAGSAAETHKRVVDAIRRHDSHEAYEAMAAHMKENRENLKLFEINGV</sequence>
<evidence type="ECO:0000313" key="5">
    <source>
        <dbReference type="EMBL" id="MEQ2426243.1"/>
    </source>
</evidence>
<dbReference type="PANTHER" id="PTHR43537">
    <property type="entry name" value="TRANSCRIPTIONAL REGULATOR, GNTR FAMILY"/>
    <property type="match status" value="1"/>
</dbReference>
<dbReference type="PANTHER" id="PTHR43537:SF5">
    <property type="entry name" value="UXU OPERON TRANSCRIPTIONAL REGULATOR"/>
    <property type="match status" value="1"/>
</dbReference>
<feature type="domain" description="HTH gntR-type" evidence="4">
    <location>
        <begin position="9"/>
        <end position="77"/>
    </location>
</feature>
<keyword evidence="6" id="KW-1185">Reference proteome</keyword>
<dbReference type="Pfam" id="PF07729">
    <property type="entry name" value="FCD"/>
    <property type="match status" value="1"/>
</dbReference>
<protein>
    <submittedName>
        <fullName evidence="5">FadR/GntR family transcriptional regulator</fullName>
    </submittedName>
</protein>
<gene>
    <name evidence="5" type="ORF">WMQ36_14805</name>
</gene>
<dbReference type="PRINTS" id="PR00035">
    <property type="entry name" value="HTHGNTR"/>
</dbReference>
<dbReference type="RefSeq" id="WP_008722476.1">
    <property type="nucleotide sequence ID" value="NZ_JBBMFM010000055.1"/>
</dbReference>
<dbReference type="CDD" id="cd07377">
    <property type="entry name" value="WHTH_GntR"/>
    <property type="match status" value="1"/>
</dbReference>
<dbReference type="InterPro" id="IPR000524">
    <property type="entry name" value="Tscrpt_reg_HTH_GntR"/>
</dbReference>
<keyword evidence="2" id="KW-0238">DNA-binding</keyword>
<dbReference type="InterPro" id="IPR036390">
    <property type="entry name" value="WH_DNA-bd_sf"/>
</dbReference>
<dbReference type="InterPro" id="IPR008920">
    <property type="entry name" value="TF_FadR/GntR_C"/>
</dbReference>
<dbReference type="PROSITE" id="PS50949">
    <property type="entry name" value="HTH_GNTR"/>
    <property type="match status" value="1"/>
</dbReference>
<keyword evidence="3" id="KW-0804">Transcription</keyword>
<dbReference type="Gene3D" id="1.10.10.10">
    <property type="entry name" value="Winged helix-like DNA-binding domain superfamily/Winged helix DNA-binding domain"/>
    <property type="match status" value="1"/>
</dbReference>
<evidence type="ECO:0000256" key="1">
    <source>
        <dbReference type="ARBA" id="ARBA00023015"/>
    </source>
</evidence>
<organism evidence="5 6">
    <name type="scientific">Enterocloster hominis</name>
    <name type="common">ex Hitch et al. 2024</name>
    <dbReference type="NCBI Taxonomy" id="1917870"/>
    <lineage>
        <taxon>Bacteria</taxon>
        <taxon>Bacillati</taxon>
        <taxon>Bacillota</taxon>
        <taxon>Clostridia</taxon>
        <taxon>Lachnospirales</taxon>
        <taxon>Lachnospiraceae</taxon>
        <taxon>Enterocloster</taxon>
    </lineage>
</organism>
<evidence type="ECO:0000256" key="2">
    <source>
        <dbReference type="ARBA" id="ARBA00023125"/>
    </source>
</evidence>
<dbReference type="Gene3D" id="1.20.120.530">
    <property type="entry name" value="GntR ligand-binding domain-like"/>
    <property type="match status" value="1"/>
</dbReference>
<dbReference type="SUPFAM" id="SSF48008">
    <property type="entry name" value="GntR ligand-binding domain-like"/>
    <property type="match status" value="1"/>
</dbReference>
<dbReference type="SMART" id="SM00345">
    <property type="entry name" value="HTH_GNTR"/>
    <property type="match status" value="1"/>
</dbReference>
<proteinExistence type="predicted"/>
<reference evidence="5 6" key="1">
    <citation type="submission" date="2024-03" db="EMBL/GenBank/DDBJ databases">
        <title>Human intestinal bacterial collection.</title>
        <authorList>
            <person name="Pauvert C."/>
            <person name="Hitch T.C.A."/>
            <person name="Clavel T."/>
        </authorList>
    </citation>
    <scope>NUCLEOTIDE SEQUENCE [LARGE SCALE GENOMIC DNA]</scope>
    <source>
        <strain evidence="5 6">CLA-SR-H021</strain>
    </source>
</reference>
<dbReference type="InterPro" id="IPR011711">
    <property type="entry name" value="GntR_C"/>
</dbReference>
<evidence type="ECO:0000313" key="6">
    <source>
        <dbReference type="Proteomes" id="UP001454086"/>
    </source>
</evidence>
<dbReference type="SUPFAM" id="SSF46785">
    <property type="entry name" value="Winged helix' DNA-binding domain"/>
    <property type="match status" value="1"/>
</dbReference>
<dbReference type="SMART" id="SM00895">
    <property type="entry name" value="FCD"/>
    <property type="match status" value="1"/>
</dbReference>